<dbReference type="PROSITE" id="PS51318">
    <property type="entry name" value="TAT"/>
    <property type="match status" value="1"/>
</dbReference>
<gene>
    <name evidence="3" type="ORF">THTE_4207</name>
</gene>
<dbReference type="RefSeq" id="WP_095416511.1">
    <property type="nucleotide sequence ID" value="NZ_CP018477.1"/>
</dbReference>
<dbReference type="KEGG" id="ttf:THTE_4207"/>
<evidence type="ECO:0000313" key="4">
    <source>
        <dbReference type="Proteomes" id="UP000215086"/>
    </source>
</evidence>
<evidence type="ECO:0000256" key="2">
    <source>
        <dbReference type="ARBA" id="ARBA00023277"/>
    </source>
</evidence>
<dbReference type="AlphaFoldDB" id="A0A286RLH3"/>
<protein>
    <recommendedName>
        <fullName evidence="5">L-fucose isomerase</fullName>
    </recommendedName>
</protein>
<keyword evidence="4" id="KW-1185">Reference proteome</keyword>
<evidence type="ECO:0000313" key="3">
    <source>
        <dbReference type="EMBL" id="ASV76808.1"/>
    </source>
</evidence>
<reference evidence="3 4" key="1">
    <citation type="journal article" name="Front. Microbiol.">
        <title>Sugar Metabolism of the First Thermophilic Planctomycete Thermogutta terrifontis: Comparative Genomic and Transcriptomic Approaches.</title>
        <authorList>
            <person name="Elcheninov A.G."/>
            <person name="Menzel P."/>
            <person name="Gudbergsdottir S.R."/>
            <person name="Slesarev A.I."/>
            <person name="Kadnikov V.V."/>
            <person name="Krogh A."/>
            <person name="Bonch-Osmolovskaya E.A."/>
            <person name="Peng X."/>
            <person name="Kublanov I.V."/>
        </authorList>
    </citation>
    <scope>NUCLEOTIDE SEQUENCE [LARGE SCALE GENOMIC DNA]</scope>
    <source>
        <strain evidence="3 4">R1</strain>
    </source>
</reference>
<dbReference type="PANTHER" id="PTHR36120:SF1">
    <property type="entry name" value="L-FUCOSE ISOMERASE C-TERMINAL DOMAIN-CONTAINING PROTEIN"/>
    <property type="match status" value="1"/>
</dbReference>
<sequence>MCEHCTRREFLGSSVLSALAASASWSYTWASQAAPVQRPEKVKIGVLWSGSPGPADRGWNTDPPHVEKMQKVLTEVEQKLGNVELVHGKSENAEQTKNFLGTIGEGTPVLAINLSCFALTRLVGPILEARHPMIVFSLPASGHDWMYPHRWQRAGHRVTLFATSDLAELEHAVRLLRVIPLLKQTRILLFPPARGTAPACSPELIKERLGAEVLAVEQAAFDEMMAAVEEDAVREEAQRWIKGAKQIIEPTEEDIYKAARVSVALNRLMDKYQAQGLAVGTCMGWLPRGFPCLGFARLRDRGLPAACEGDMDSLLTMLIFRYAFDKPGFQGNATFDTSRNVLWTAHCTGPLKLDSIDGPEHPYLLRGHSEVGGSGCVPEVQYRVGEVITRTKFVNLDTLLISTAKIVEVPEKSVHGCRTQLVSEVRDAAKMVVNWSSALQTEDAMTLLHRVVFYGDHLQSAYHLARLMGWNVIEEG</sequence>
<evidence type="ECO:0008006" key="5">
    <source>
        <dbReference type="Google" id="ProtNLM"/>
    </source>
</evidence>
<name>A0A286RLH3_9BACT</name>
<dbReference type="InterPro" id="IPR006311">
    <property type="entry name" value="TAT_signal"/>
</dbReference>
<keyword evidence="1" id="KW-0413">Isomerase</keyword>
<dbReference type="InterPro" id="IPR009015">
    <property type="entry name" value="Fucose_isomerase_N/cen_sf"/>
</dbReference>
<dbReference type="GO" id="GO:0005737">
    <property type="term" value="C:cytoplasm"/>
    <property type="evidence" value="ECO:0007669"/>
    <property type="project" value="InterPro"/>
</dbReference>
<proteinExistence type="predicted"/>
<accession>A0A286RLH3</accession>
<dbReference type="GO" id="GO:0016861">
    <property type="term" value="F:intramolecular oxidoreductase activity, interconverting aldoses and ketoses"/>
    <property type="evidence" value="ECO:0007669"/>
    <property type="project" value="InterPro"/>
</dbReference>
<dbReference type="Proteomes" id="UP000215086">
    <property type="component" value="Chromosome"/>
</dbReference>
<keyword evidence="2" id="KW-0119">Carbohydrate metabolism</keyword>
<organism evidence="3 4">
    <name type="scientific">Thermogutta terrifontis</name>
    <dbReference type="NCBI Taxonomy" id="1331910"/>
    <lineage>
        <taxon>Bacteria</taxon>
        <taxon>Pseudomonadati</taxon>
        <taxon>Planctomycetota</taxon>
        <taxon>Planctomycetia</taxon>
        <taxon>Pirellulales</taxon>
        <taxon>Thermoguttaceae</taxon>
        <taxon>Thermogutta</taxon>
    </lineage>
</organism>
<dbReference type="GO" id="GO:0005996">
    <property type="term" value="P:monosaccharide metabolic process"/>
    <property type="evidence" value="ECO:0007669"/>
    <property type="project" value="InterPro"/>
</dbReference>
<evidence type="ECO:0000256" key="1">
    <source>
        <dbReference type="ARBA" id="ARBA00023235"/>
    </source>
</evidence>
<dbReference type="SUPFAM" id="SSF53743">
    <property type="entry name" value="FucI/AraA N-terminal and middle domains"/>
    <property type="match status" value="1"/>
</dbReference>
<dbReference type="OrthoDB" id="3194672at2"/>
<dbReference type="PANTHER" id="PTHR36120">
    <property type="entry name" value="FUCOSE ISOMERASE"/>
    <property type="match status" value="1"/>
</dbReference>
<dbReference type="EMBL" id="CP018477">
    <property type="protein sequence ID" value="ASV76808.1"/>
    <property type="molecule type" value="Genomic_DNA"/>
</dbReference>